<dbReference type="EMBL" id="SNXZ01000013">
    <property type="protein sequence ID" value="TDP89354.1"/>
    <property type="molecule type" value="Genomic_DNA"/>
</dbReference>
<gene>
    <name evidence="2" type="ORF">EV186_1131</name>
</gene>
<name>A0A4R6RRM7_LABRH</name>
<keyword evidence="3" id="KW-1185">Reference proteome</keyword>
<evidence type="ECO:0000313" key="2">
    <source>
        <dbReference type="EMBL" id="TDP89354.1"/>
    </source>
</evidence>
<reference evidence="2 3" key="1">
    <citation type="submission" date="2019-03" db="EMBL/GenBank/DDBJ databases">
        <title>Genomic Encyclopedia of Type Strains, Phase IV (KMG-IV): sequencing the most valuable type-strain genomes for metagenomic binning, comparative biology and taxonomic classification.</title>
        <authorList>
            <person name="Goeker M."/>
        </authorList>
    </citation>
    <scope>NUCLEOTIDE SEQUENCE [LARGE SCALE GENOMIC DNA]</scope>
    <source>
        <strain evidence="2 3">DSM 45361</strain>
    </source>
</reference>
<sequence length="489" mass="52347">MTGWDDLVATAMLGTARRPAPVDTLPGPIREHLDPTGDPAHDLLAAAALLGGYRKAGTRAVTDSTPVPAAEPDPRPVVRDAAATRLGRILNGDHADLLGEWLTAAAAAGYRPPPEHLPALADAARAKSALRPLVAAAAGTEAAWLGAIRPDWAFLGTHATTDTDDAWRFGSPAQRRAWLAGALRTEPEAARKALQETWSAEPAESRVDLLEVLGAALKPEDAAFLERALDDRAQDVRRLAGELLSCLPGSELGRRMAERMAALVSVRRRSLGRRGVLVFELPTECDDAMKRDGIVASPPKGTGQRAWWLRQLLAATPLSFWDQYADSPADLLRMPFTGADGDTDDAVVLAGLAGAAARQHDPAWARALLEADPAGPHVADLVAVLPTDEWTAIISGIATRVTAAQFAELTVSLPRPWPVSLGKVVLDWLDGRPNERAVAWAAGVAARAVPKECLDHPMITREGQPAAAPWRVQLVQTLLFRRRLHEELS</sequence>
<dbReference type="OrthoDB" id="262508at2"/>
<dbReference type="Pfam" id="PF18944">
    <property type="entry name" value="DUF5691"/>
    <property type="match status" value="1"/>
</dbReference>
<dbReference type="Proteomes" id="UP000295444">
    <property type="component" value="Unassembled WGS sequence"/>
</dbReference>
<dbReference type="AlphaFoldDB" id="A0A4R6RRM7"/>
<accession>A0A4R6RRM7</accession>
<proteinExistence type="predicted"/>
<feature type="region of interest" description="Disordered" evidence="1">
    <location>
        <begin position="18"/>
        <end position="38"/>
    </location>
</feature>
<comment type="caution">
    <text evidence="2">The sequence shown here is derived from an EMBL/GenBank/DDBJ whole genome shotgun (WGS) entry which is preliminary data.</text>
</comment>
<dbReference type="InterPro" id="IPR043746">
    <property type="entry name" value="DUF5691"/>
</dbReference>
<organism evidence="2 3">
    <name type="scientific">Labedaea rhizosphaerae</name>
    <dbReference type="NCBI Taxonomy" id="598644"/>
    <lineage>
        <taxon>Bacteria</taxon>
        <taxon>Bacillati</taxon>
        <taxon>Actinomycetota</taxon>
        <taxon>Actinomycetes</taxon>
        <taxon>Pseudonocardiales</taxon>
        <taxon>Pseudonocardiaceae</taxon>
        <taxon>Labedaea</taxon>
    </lineage>
</organism>
<dbReference type="RefSeq" id="WP_133854342.1">
    <property type="nucleotide sequence ID" value="NZ_SNXZ01000013.1"/>
</dbReference>
<evidence type="ECO:0000256" key="1">
    <source>
        <dbReference type="SAM" id="MobiDB-lite"/>
    </source>
</evidence>
<protein>
    <submittedName>
        <fullName evidence="2">Uncharacterized protein</fullName>
    </submittedName>
</protein>
<evidence type="ECO:0000313" key="3">
    <source>
        <dbReference type="Proteomes" id="UP000295444"/>
    </source>
</evidence>
<feature type="compositionally biased region" description="Basic and acidic residues" evidence="1">
    <location>
        <begin position="29"/>
        <end position="38"/>
    </location>
</feature>